<sequence>MGSSPDKSVPRKTRNELFMSDEVKQSSPRLRESKETRSKRQKKAKKQFPKKQELLSRLNETFAAMLDASCYGKQRPTKAVVKPPLVENSSFVKFTRKNFAAPYNRYQVVIYDCFEGFHLRNRDHDRLYCSNGSWLGDPPECVKKRVKYLPNTKPPPHAPHAWTLRYHQPTHVILTSATEQP</sequence>
<reference evidence="1" key="1">
    <citation type="submission" date="2023-04" db="EMBL/GenBank/DDBJ databases">
        <title>A chromosome-level genome assembly of the parasitoid wasp Eretmocerus hayati.</title>
        <authorList>
            <person name="Zhong Y."/>
            <person name="Liu S."/>
            <person name="Liu Y."/>
        </authorList>
    </citation>
    <scope>NUCLEOTIDE SEQUENCE</scope>
    <source>
        <strain evidence="1">ZJU_SS_LIU_2023</strain>
    </source>
</reference>
<dbReference type="EMBL" id="CM056743">
    <property type="protein sequence ID" value="KAJ8672858.1"/>
    <property type="molecule type" value="Genomic_DNA"/>
</dbReference>
<evidence type="ECO:0000313" key="2">
    <source>
        <dbReference type="Proteomes" id="UP001239111"/>
    </source>
</evidence>
<gene>
    <name evidence="1" type="ORF">QAD02_004118</name>
</gene>
<accession>A0ACC2NPW4</accession>
<proteinExistence type="predicted"/>
<protein>
    <submittedName>
        <fullName evidence="1">Uncharacterized protein</fullName>
    </submittedName>
</protein>
<evidence type="ECO:0000313" key="1">
    <source>
        <dbReference type="EMBL" id="KAJ8672858.1"/>
    </source>
</evidence>
<comment type="caution">
    <text evidence="1">The sequence shown here is derived from an EMBL/GenBank/DDBJ whole genome shotgun (WGS) entry which is preliminary data.</text>
</comment>
<organism evidence="1 2">
    <name type="scientific">Eretmocerus hayati</name>
    <dbReference type="NCBI Taxonomy" id="131215"/>
    <lineage>
        <taxon>Eukaryota</taxon>
        <taxon>Metazoa</taxon>
        <taxon>Ecdysozoa</taxon>
        <taxon>Arthropoda</taxon>
        <taxon>Hexapoda</taxon>
        <taxon>Insecta</taxon>
        <taxon>Pterygota</taxon>
        <taxon>Neoptera</taxon>
        <taxon>Endopterygota</taxon>
        <taxon>Hymenoptera</taxon>
        <taxon>Apocrita</taxon>
        <taxon>Proctotrupomorpha</taxon>
        <taxon>Chalcidoidea</taxon>
        <taxon>Aphelinidae</taxon>
        <taxon>Aphelininae</taxon>
        <taxon>Eretmocerus</taxon>
    </lineage>
</organism>
<dbReference type="Proteomes" id="UP001239111">
    <property type="component" value="Chromosome 3"/>
</dbReference>
<name>A0ACC2NPW4_9HYME</name>
<keyword evidence="2" id="KW-1185">Reference proteome</keyword>